<reference evidence="10 11" key="1">
    <citation type="submission" date="2023-08" db="EMBL/GenBank/DDBJ databases">
        <title>Genome sequence of Thermaerobacter compostii strain Ins1, a spore-forming filamentous bacterium isolated from a deep geothermal reservoir.</title>
        <authorList>
            <person name="Bregnard D."/>
            <person name="Gonzalez D."/>
            <person name="Junier P."/>
        </authorList>
    </citation>
    <scope>NUCLEOTIDE SEQUENCE [LARGE SCALE GENOMIC DNA]</scope>
    <source>
        <strain evidence="10 11">Ins1</strain>
    </source>
</reference>
<proteinExistence type="inferred from homology"/>
<comment type="similarity">
    <text evidence="2 8">Belongs to the binding-protein-dependent transport system permease family. CysTW subfamily.</text>
</comment>
<feature type="transmembrane region" description="Helical" evidence="8">
    <location>
        <begin position="153"/>
        <end position="173"/>
    </location>
</feature>
<keyword evidence="5 8" id="KW-0812">Transmembrane</keyword>
<evidence type="ECO:0000256" key="5">
    <source>
        <dbReference type="ARBA" id="ARBA00022692"/>
    </source>
</evidence>
<dbReference type="Pfam" id="PF00528">
    <property type="entry name" value="BPD_transp_1"/>
    <property type="match status" value="1"/>
</dbReference>
<feature type="transmembrane region" description="Helical" evidence="8">
    <location>
        <begin position="55"/>
        <end position="76"/>
    </location>
</feature>
<feature type="transmembrane region" description="Helical" evidence="8">
    <location>
        <begin position="104"/>
        <end position="133"/>
    </location>
</feature>
<gene>
    <name evidence="10" type="primary">pstA</name>
    <name evidence="10" type="ORF">Q5761_08330</name>
</gene>
<feature type="transmembrane region" description="Helical" evidence="8">
    <location>
        <begin position="295"/>
        <end position="317"/>
    </location>
</feature>
<dbReference type="CDD" id="cd06261">
    <property type="entry name" value="TM_PBP2"/>
    <property type="match status" value="1"/>
</dbReference>
<keyword evidence="3" id="KW-0813">Transport</keyword>
<comment type="subcellular location">
    <subcellularLocation>
        <location evidence="1 8">Cell membrane</location>
        <topology evidence="1 8">Multi-pass membrane protein</topology>
    </subcellularLocation>
</comment>
<keyword evidence="7 8" id="KW-0472">Membrane</keyword>
<dbReference type="PANTHER" id="PTHR43470">
    <property type="entry name" value="PHOSPHATE TRANSPORT SYSTEM PERMEASE PROTEIN PSTA-RELATED"/>
    <property type="match status" value="1"/>
</dbReference>
<keyword evidence="11" id="KW-1185">Reference proteome</keyword>
<evidence type="ECO:0000256" key="1">
    <source>
        <dbReference type="ARBA" id="ARBA00004651"/>
    </source>
</evidence>
<protein>
    <recommendedName>
        <fullName evidence="8">Phosphate transport system permease protein PstA</fullName>
    </recommendedName>
</protein>
<dbReference type="InterPro" id="IPR000515">
    <property type="entry name" value="MetI-like"/>
</dbReference>
<sequence length="325" mass="34419">MARHAIPAERAGTSGVGVGPVGTGEAAAPAGGRAAFGVDAGRSHLLRRRRRVDRFFHGLCLAATLTGLAVLVVLLADVLADGWRHLDWHFLTSFASRLPERAGIYAALMGSLWVIGVAAPLLVIVGVGTAVYLEEYGGDGPLARLIKINIDNLAGVPSIIYGILGLALFVRGLGLGPVVLAGALTMALLVLPVVIVATQEALRAVPASLRHASYALGATRWQTTWRVVLPAALPGILTGIILALSRAIGETAPLIVVGAVTYVRFVPSSLFDPYTVLPIQIYSWITMPREEFKELAAAGIVVLLGVLLCMNGAAIYLRNRYQQRW</sequence>
<evidence type="ECO:0000259" key="9">
    <source>
        <dbReference type="PROSITE" id="PS50928"/>
    </source>
</evidence>
<dbReference type="Proteomes" id="UP001304683">
    <property type="component" value="Chromosome"/>
</dbReference>
<accession>A0ABZ0QLK4</accession>
<evidence type="ECO:0000313" key="11">
    <source>
        <dbReference type="Proteomes" id="UP001304683"/>
    </source>
</evidence>
<keyword evidence="4 8" id="KW-1003">Cell membrane</keyword>
<dbReference type="InterPro" id="IPR005672">
    <property type="entry name" value="Phosphate_PstA"/>
</dbReference>
<dbReference type="PANTHER" id="PTHR43470:SF5">
    <property type="entry name" value="PHOSPHATE TRANSPORT SYSTEM PERMEASE PROTEIN PSTA"/>
    <property type="match status" value="1"/>
</dbReference>
<name>A0ABZ0QLK4_9FIRM</name>
<feature type="domain" description="ABC transmembrane type-1" evidence="9">
    <location>
        <begin position="108"/>
        <end position="313"/>
    </location>
</feature>
<evidence type="ECO:0000256" key="2">
    <source>
        <dbReference type="ARBA" id="ARBA00007069"/>
    </source>
</evidence>
<evidence type="ECO:0000256" key="8">
    <source>
        <dbReference type="RuleBase" id="RU363043"/>
    </source>
</evidence>
<evidence type="ECO:0000256" key="4">
    <source>
        <dbReference type="ARBA" id="ARBA00022475"/>
    </source>
</evidence>
<dbReference type="PROSITE" id="PS50928">
    <property type="entry name" value="ABC_TM1"/>
    <property type="match status" value="1"/>
</dbReference>
<keyword evidence="6 8" id="KW-1133">Transmembrane helix</keyword>
<feature type="transmembrane region" description="Helical" evidence="8">
    <location>
        <begin position="179"/>
        <end position="202"/>
    </location>
</feature>
<dbReference type="SUPFAM" id="SSF161098">
    <property type="entry name" value="MetI-like"/>
    <property type="match status" value="1"/>
</dbReference>
<dbReference type="EMBL" id="CP132508">
    <property type="protein sequence ID" value="WPD18376.1"/>
    <property type="molecule type" value="Genomic_DNA"/>
</dbReference>
<dbReference type="InterPro" id="IPR035906">
    <property type="entry name" value="MetI-like_sf"/>
</dbReference>
<dbReference type="Gene3D" id="1.10.3720.10">
    <property type="entry name" value="MetI-like"/>
    <property type="match status" value="1"/>
</dbReference>
<evidence type="ECO:0000256" key="6">
    <source>
        <dbReference type="ARBA" id="ARBA00022989"/>
    </source>
</evidence>
<evidence type="ECO:0000256" key="7">
    <source>
        <dbReference type="ARBA" id="ARBA00023136"/>
    </source>
</evidence>
<dbReference type="NCBIfam" id="TIGR00974">
    <property type="entry name" value="3a0107s02c"/>
    <property type="match status" value="1"/>
</dbReference>
<organism evidence="10 11">
    <name type="scientific">Thermaerobacter composti</name>
    <dbReference type="NCBI Taxonomy" id="554949"/>
    <lineage>
        <taxon>Bacteria</taxon>
        <taxon>Bacillati</taxon>
        <taxon>Bacillota</taxon>
        <taxon>Clostridia</taxon>
        <taxon>Eubacteriales</taxon>
        <taxon>Clostridiales Family XVII. Incertae Sedis</taxon>
        <taxon>Thermaerobacter</taxon>
    </lineage>
</organism>
<evidence type="ECO:0000313" key="10">
    <source>
        <dbReference type="EMBL" id="WPD18376.1"/>
    </source>
</evidence>
<feature type="transmembrane region" description="Helical" evidence="8">
    <location>
        <begin position="223"/>
        <end position="244"/>
    </location>
</feature>
<dbReference type="RefSeq" id="WP_318750221.1">
    <property type="nucleotide sequence ID" value="NZ_CP132508.1"/>
</dbReference>
<evidence type="ECO:0000256" key="3">
    <source>
        <dbReference type="ARBA" id="ARBA00022448"/>
    </source>
</evidence>